<keyword evidence="2" id="KW-1185">Reference proteome</keyword>
<reference evidence="1" key="1">
    <citation type="submission" date="2021-05" db="EMBL/GenBank/DDBJ databases">
        <authorList>
            <person name="Pan Q."/>
            <person name="Jouanno E."/>
            <person name="Zahm M."/>
            <person name="Klopp C."/>
            <person name="Cabau C."/>
            <person name="Louis A."/>
            <person name="Berthelot C."/>
            <person name="Parey E."/>
            <person name="Roest Crollius H."/>
            <person name="Montfort J."/>
            <person name="Robinson-Rechavi M."/>
            <person name="Bouchez O."/>
            <person name="Lampietro C."/>
            <person name="Lopez Roques C."/>
            <person name="Donnadieu C."/>
            <person name="Postlethwait J."/>
            <person name="Bobe J."/>
            <person name="Dillon D."/>
            <person name="Chandos A."/>
            <person name="von Hippel F."/>
            <person name="Guiguen Y."/>
        </authorList>
    </citation>
    <scope>NUCLEOTIDE SEQUENCE</scope>
    <source>
        <strain evidence="1">YG-Jan2019</strain>
    </source>
</reference>
<evidence type="ECO:0000313" key="1">
    <source>
        <dbReference type="EMBL" id="KAJ7996492.1"/>
    </source>
</evidence>
<dbReference type="EMBL" id="CM055747">
    <property type="protein sequence ID" value="KAJ7996492.1"/>
    <property type="molecule type" value="Genomic_DNA"/>
</dbReference>
<evidence type="ECO:0000313" key="2">
    <source>
        <dbReference type="Proteomes" id="UP001157502"/>
    </source>
</evidence>
<sequence>MAKYLITCIQDMEGMRLACLLQKFTAFKSMKQVSKTLTIRMLAARELKDRRSIKKMYSFLTKLDVYRKQVLEGWSAKLAELKCKRKTCLAQMLYLFNELLELNTFFLKHIFVFQPSDALSWCRILLLGIITAPTVRAISFLEALACVRFGLDVFSKTQARSAFLWLLCVCFGVEPIEVIGSSGEPDDNHQKSSSNHDNESITQSTLIHVRPREEIQSFACSDDIPVKSSIDKTVECLGVSEEPIVEICSSTETDHISLSSISDCVSEISLPAEPQPNIALRPSMVGKQTPMLFTDQPSWLPERTNTQVENLRRIRENLDYMDLILGEWLEPQEEPEKSIGCFGWITRWLSNKKGNWVSNTVGMDQKTGPVKSGTRTDMKGIQQDRLDKLNEVFRVCSERLAELNQQVQGIPTSSSPDSSEKITVQRFCPGHESILLPGQDGPSAYETSAAQAVPSTVRAASAWDMVRPLTPPTHVPFEEQDIKKGKTSLRKRFLSWLLPKRCVRN</sequence>
<comment type="caution">
    <text evidence="1">The sequence shown here is derived from an EMBL/GenBank/DDBJ whole genome shotgun (WGS) entry which is preliminary data.</text>
</comment>
<dbReference type="Proteomes" id="UP001157502">
    <property type="component" value="Chromosome 20"/>
</dbReference>
<organism evidence="1 2">
    <name type="scientific">Dallia pectoralis</name>
    <name type="common">Alaska blackfish</name>
    <dbReference type="NCBI Taxonomy" id="75939"/>
    <lineage>
        <taxon>Eukaryota</taxon>
        <taxon>Metazoa</taxon>
        <taxon>Chordata</taxon>
        <taxon>Craniata</taxon>
        <taxon>Vertebrata</taxon>
        <taxon>Euteleostomi</taxon>
        <taxon>Actinopterygii</taxon>
        <taxon>Neopterygii</taxon>
        <taxon>Teleostei</taxon>
        <taxon>Protacanthopterygii</taxon>
        <taxon>Esociformes</taxon>
        <taxon>Umbridae</taxon>
        <taxon>Dallia</taxon>
    </lineage>
</organism>
<protein>
    <submittedName>
        <fullName evidence="1">Uncharacterized protein</fullName>
    </submittedName>
</protein>
<gene>
    <name evidence="1" type="ORF">DPEC_G00237620</name>
</gene>
<proteinExistence type="predicted"/>
<accession>A0ACC2FYQ4</accession>
<name>A0ACC2FYQ4_DALPE</name>